<name>A0A0T5VPL6_9SPHI</name>
<keyword evidence="1" id="KW-0472">Membrane</keyword>
<keyword evidence="1" id="KW-1133">Transmembrane helix</keyword>
<comment type="caution">
    <text evidence="2">The sequence shown here is derived from an EMBL/GenBank/DDBJ whole genome shotgun (WGS) entry which is preliminary data.</text>
</comment>
<feature type="transmembrane region" description="Helical" evidence="1">
    <location>
        <begin position="60"/>
        <end position="78"/>
    </location>
</feature>
<evidence type="ECO:0000313" key="2">
    <source>
        <dbReference type="EMBL" id="KRT15820.1"/>
    </source>
</evidence>
<feature type="transmembrane region" description="Helical" evidence="1">
    <location>
        <begin position="15"/>
        <end position="40"/>
    </location>
</feature>
<evidence type="ECO:0000313" key="3">
    <source>
        <dbReference type="Proteomes" id="UP000051950"/>
    </source>
</evidence>
<keyword evidence="3" id="KW-1185">Reference proteome</keyword>
<sequence>MVQLLQDAKRHLGPIPYIMCVMVQFCLMVSPSIAMIILRIGIHCLRSIVMVGLATDRGHVISKGIVVLVTILVHWFLFPPALPIAQ</sequence>
<dbReference type="Proteomes" id="UP000051950">
    <property type="component" value="Unassembled WGS sequence"/>
</dbReference>
<reference evidence="2 3" key="1">
    <citation type="submission" date="2015-11" db="EMBL/GenBank/DDBJ databases">
        <title>Sequence of Pedobacter ginsenosidimutans.</title>
        <authorList>
            <person name="Carson E."/>
            <person name="Keyser V."/>
            <person name="Newman J."/>
            <person name="Miller J."/>
        </authorList>
    </citation>
    <scope>NUCLEOTIDE SEQUENCE [LARGE SCALE GENOMIC DNA]</scope>
    <source>
        <strain evidence="2 3">KACC 14530</strain>
    </source>
</reference>
<protein>
    <submittedName>
        <fullName evidence="2">Uncharacterized protein</fullName>
    </submittedName>
</protein>
<keyword evidence="1" id="KW-0812">Transmembrane</keyword>
<proteinExistence type="predicted"/>
<gene>
    <name evidence="2" type="ORF">ASU31_12610</name>
</gene>
<evidence type="ECO:0000256" key="1">
    <source>
        <dbReference type="SAM" id="Phobius"/>
    </source>
</evidence>
<organism evidence="2 3">
    <name type="scientific">Pedobacter ginsenosidimutans</name>
    <dbReference type="NCBI Taxonomy" id="687842"/>
    <lineage>
        <taxon>Bacteria</taxon>
        <taxon>Pseudomonadati</taxon>
        <taxon>Bacteroidota</taxon>
        <taxon>Sphingobacteriia</taxon>
        <taxon>Sphingobacteriales</taxon>
        <taxon>Sphingobacteriaceae</taxon>
        <taxon>Pedobacter</taxon>
    </lineage>
</organism>
<accession>A0A0T5VPL6</accession>
<dbReference type="AlphaFoldDB" id="A0A0T5VPL6"/>
<dbReference type="EMBL" id="LMZQ01000007">
    <property type="protein sequence ID" value="KRT15820.1"/>
    <property type="molecule type" value="Genomic_DNA"/>
</dbReference>